<dbReference type="PANTHER" id="PTHR42834:SF1">
    <property type="entry name" value="ENDONUCLEASE_EXONUCLEASE_PHOSPHATASE FAMILY PROTEIN (AFU_ORTHOLOGUE AFUA_3G09210)"/>
    <property type="match status" value="1"/>
</dbReference>
<dbReference type="Pfam" id="PF19580">
    <property type="entry name" value="Exo_endo_phos_3"/>
    <property type="match status" value="1"/>
</dbReference>
<protein>
    <submittedName>
        <fullName evidence="3">Endonuclease/exonuclease/phosphatase</fullName>
    </submittedName>
</protein>
<evidence type="ECO:0000313" key="3">
    <source>
        <dbReference type="EMBL" id="AMW97955.1"/>
    </source>
</evidence>
<proteinExistence type="predicted"/>
<dbReference type="SUPFAM" id="SSF56219">
    <property type="entry name" value="DNase I-like"/>
    <property type="match status" value="1"/>
</dbReference>
<gene>
    <name evidence="3" type="ORF">ATY39_00140</name>
</gene>
<dbReference type="Pfam" id="PF00932">
    <property type="entry name" value="LTD"/>
    <property type="match status" value="1"/>
</dbReference>
<dbReference type="Proteomes" id="UP000076021">
    <property type="component" value="Chromosome"/>
</dbReference>
<dbReference type="RefSeq" id="WP_066783985.1">
    <property type="nucleotide sequence ID" value="NZ_CP014806.1"/>
</dbReference>
<feature type="signal peptide" evidence="1">
    <location>
        <begin position="1"/>
        <end position="31"/>
    </location>
</feature>
<accession>A0A143H908</accession>
<dbReference type="KEGG" id="rst:ATY39_00140"/>
<dbReference type="OrthoDB" id="9801679at2"/>
<feature type="domain" description="LTD" evidence="2">
    <location>
        <begin position="27"/>
        <end position="145"/>
    </location>
</feature>
<dbReference type="GO" id="GO:0004527">
    <property type="term" value="F:exonuclease activity"/>
    <property type="evidence" value="ECO:0007669"/>
    <property type="project" value="UniProtKB-KW"/>
</dbReference>
<keyword evidence="3" id="KW-0540">Nuclease</keyword>
<keyword evidence="1" id="KW-0732">Signal</keyword>
<dbReference type="Pfam" id="PF13290">
    <property type="entry name" value="CHB_HEX_C_1"/>
    <property type="match status" value="1"/>
</dbReference>
<dbReference type="Pfam" id="PF18942">
    <property type="entry name" value="DUF5689"/>
    <property type="match status" value="1"/>
</dbReference>
<dbReference type="InterPro" id="IPR001322">
    <property type="entry name" value="Lamin_tail_dom"/>
</dbReference>
<name>A0A143H908_9BACL</name>
<dbReference type="GO" id="GO:0004519">
    <property type="term" value="F:endonuclease activity"/>
    <property type="evidence" value="ECO:0007669"/>
    <property type="project" value="UniProtKB-KW"/>
</dbReference>
<dbReference type="InterPro" id="IPR007346">
    <property type="entry name" value="Endonuclease-I"/>
</dbReference>
<dbReference type="InterPro" id="IPR044925">
    <property type="entry name" value="His-Me_finger_sf"/>
</dbReference>
<dbReference type="PANTHER" id="PTHR42834">
    <property type="entry name" value="ENDONUCLEASE/EXONUCLEASE/PHOSPHATASE FAMILY PROTEIN (AFU_ORTHOLOGUE AFUA_3G09210)"/>
    <property type="match status" value="1"/>
</dbReference>
<dbReference type="PROSITE" id="PS51841">
    <property type="entry name" value="LTD"/>
    <property type="match status" value="1"/>
</dbReference>
<sequence length="1507" mass="163218">MNKRKWKKPLNAFLSTLLTASILTPALPTSAAATGKASELIISEYIEGSSSNKAIELFNGTESTIDLSQYSLELYANGATTATAALKLSGSIKAGDTYVIYNNNANESIKSKGNLANSTVINFNGDDAVVLKKENSVVDSLGQVGTRVNNMADLTLVRKSTITSGDTVIDDAFEPTKEWDKLPIDDLSNLGKHSMDGSSVEPGNPSPVEIKSIEQARALPIGDTVTIKAVVAAKLKNTISVQDETGGIAVRPATLEASVGDEVTLTGKLADYKGLLQLDGAQLVEKKADVGAPTPKAVTGAEVTEENESRLVKAKNIKILSVEDGSTWANYTVTDGTTEFVVRDEAKTLNLAVGKTYDSITGIVQQFDNVYQVIPRSTSDIVEDASVVQPITPSVKAGAVAKGTELELTTPTEGATIYYTTDGTEPTKSSKVYSKPITIQDKMTVKAFAVKEGLKDSPIASYEYTVFDSAEGIQIHDIQGESHDSQMKGKTVSGIEGIVTYIYKIGSGNYFHMQTPDSKKDNNPKTSEGIIVYTGNTAASVKVGDLVSVNGKVDEFQIDGYADSKKETDLSVTQLNARNDQGGKVGVLKSNVTLPEPVVIDRNNLPSEVIDNDQFTQFDLQEDAIDFWESLEGMRVQVGDVKAVGPQDHGDLVTVLEDRKTDTIHGGVLYTEDNANADRIQFKLYDNTQARDFKVATGDKFKGPITGVVNYGFSNYKIYADYEDMKAKLVEGDSKPETTTIVKEDDKLTVASYNLENFSNNTKETSEDKAGKLARAIASDMKNPDIVGVTEVQDNNGSAAGDASADQSYKRLIAKIEEAGGVKYNYANIDPENNADGGAPNANIRVGFLYNPDRVQLTKDIPSGDATTAVDYKDGKLSLNPGRIDPTNPAFDNSRKPLAAQFDFKGESVVVIANHWNSKSGDTPLFGSSQPPKLVSEVQRHKIATIVRDFTEKIKADNPDANIVSVGDYNDFQFTDSLKILEGKYMTNMINKVEKADRYTYVYQGNSQVLDHILVSNNLANSANIDILHINSDFTDMAGRASDHDPVMVQLDLADSSGGDDHAEQIVADKSFNFTKTKTKKLTIASPSVGMNFVSGSITEGIIIRSSQYAELKGPGFAGKGFEGATVTVKPNKAGLIVNFSGLALEKVIIDGPNVKEVRGAENLKNIEYINGANPETIQFRDSEGKKIEQPNKPAENNAPVAKKGFDNQTVTAGKKLNFSLADYFLDPDGDKLTFSSTMGTINGSELTLDLPTGTHLVAVTASDGKKSVTSRFSVTVTTANATDQYYGDAIGKEGLALKTALHDIIDDNKVLSYSEVWDALKITDEDPKNKNNVILLYTGESRSKDRAGGNAGDWNREHTWAKSHGNFGTSNGPGTDIHHLRPADVQVNGARGNLDFDNGGNAINGCSLCKRDGDSFEPPNDVKGDIARMLFYMATRYEKGDRVDLELNDQVNNGTNPYHGKLSVLKQWNKQDPVSEWEKQRNEKIFNIQGNRNPFVDHPEWVEAIW</sequence>
<dbReference type="Gene3D" id="2.60.40.10">
    <property type="entry name" value="Immunoglobulins"/>
    <property type="match status" value="1"/>
</dbReference>
<dbReference type="SUPFAM" id="SSF54060">
    <property type="entry name" value="His-Me finger endonucleases"/>
    <property type="match status" value="1"/>
</dbReference>
<keyword evidence="3" id="KW-0378">Hydrolase</keyword>
<keyword evidence="4" id="KW-1185">Reference proteome</keyword>
<evidence type="ECO:0000259" key="2">
    <source>
        <dbReference type="PROSITE" id="PS51841"/>
    </source>
</evidence>
<reference evidence="3 4" key="1">
    <citation type="journal article" date="2016" name="Genome Announc.">
        <title>Whole-Genome Sequence of Rummeliibacillus stabekisii Strain PP9 Isolated from Antarctic Soil.</title>
        <authorList>
            <person name="da Mota F.F."/>
            <person name="Vollu R.E."/>
            <person name="Jurelevicius D."/>
            <person name="Seldin L."/>
        </authorList>
    </citation>
    <scope>NUCLEOTIDE SEQUENCE [LARGE SCALE GENOMIC DNA]</scope>
    <source>
        <strain evidence="3 4">PP9</strain>
    </source>
</reference>
<feature type="chain" id="PRO_5039428538" evidence="1">
    <location>
        <begin position="32"/>
        <end position="1507"/>
    </location>
</feature>
<dbReference type="InterPro" id="IPR043744">
    <property type="entry name" value="DUF5689"/>
</dbReference>
<keyword evidence="3" id="KW-0255">Endonuclease</keyword>
<keyword evidence="3" id="KW-0269">Exonuclease</keyword>
<dbReference type="CDD" id="cd04486">
    <property type="entry name" value="YhcR_OBF_like"/>
    <property type="match status" value="1"/>
</dbReference>
<dbReference type="InterPro" id="IPR036691">
    <property type="entry name" value="Endo/exonu/phosph_ase_sf"/>
</dbReference>
<dbReference type="STRING" id="241244.ATY39_00140"/>
<dbReference type="InterPro" id="IPR013783">
    <property type="entry name" value="Ig-like_fold"/>
</dbReference>
<dbReference type="InterPro" id="IPR005135">
    <property type="entry name" value="Endo/exonuclease/phosphatase"/>
</dbReference>
<organism evidence="3 4">
    <name type="scientific">Rummeliibacillus stabekisii</name>
    <dbReference type="NCBI Taxonomy" id="241244"/>
    <lineage>
        <taxon>Bacteria</taxon>
        <taxon>Bacillati</taxon>
        <taxon>Bacillota</taxon>
        <taxon>Bacilli</taxon>
        <taxon>Bacillales</taxon>
        <taxon>Caryophanaceae</taxon>
        <taxon>Rummeliibacillus</taxon>
    </lineage>
</organism>
<dbReference type="InterPro" id="IPR059177">
    <property type="entry name" value="GH29D-like_dom"/>
</dbReference>
<dbReference type="EMBL" id="CP014806">
    <property type="protein sequence ID" value="AMW97955.1"/>
    <property type="molecule type" value="Genomic_DNA"/>
</dbReference>
<dbReference type="Gene3D" id="3.60.10.10">
    <property type="entry name" value="Endonuclease/exonuclease/phosphatase"/>
    <property type="match status" value="1"/>
</dbReference>
<evidence type="ECO:0000313" key="4">
    <source>
        <dbReference type="Proteomes" id="UP000076021"/>
    </source>
</evidence>
<evidence type="ECO:0000256" key="1">
    <source>
        <dbReference type="SAM" id="SignalP"/>
    </source>
</evidence>
<dbReference type="Pfam" id="PF04231">
    <property type="entry name" value="Endonuclease_1"/>
    <property type="match status" value="1"/>
</dbReference>
<reference evidence="4" key="2">
    <citation type="submission" date="2016-03" db="EMBL/GenBank/DDBJ databases">
        <authorList>
            <person name="Ploux O."/>
        </authorList>
    </citation>
    <scope>NUCLEOTIDE SEQUENCE [LARGE SCALE GENOMIC DNA]</scope>
    <source>
        <strain evidence="4">PP9</strain>
    </source>
</reference>